<dbReference type="PATRIC" id="fig|55758.3.peg.1090"/>
<sequence>MLKIIVVSDGIYGDRTYNTVKTEFETEFIQLEPPNDQLIDDEIEIPEITLNKLKEANIIISYVLHIDLVHEIVKKVHSYVDWIIVASWKGEGFKNQIKYDNVVFPYIMCDIEENGNPIFDEFAVKFGKPKVNLDISTNGELNDIKVVRSSLCGATFFVADFIKEKYKNKSIDIDKLPQEAGFKVQHYPCRAQKLRLFSKENQKELASTYHKEAFEKI</sequence>
<dbReference type="STRING" id="55758.MBFIL_09520"/>
<dbReference type="Pfam" id="PF02593">
    <property type="entry name" value="DUF166"/>
    <property type="match status" value="1"/>
</dbReference>
<evidence type="ECO:0000313" key="2">
    <source>
        <dbReference type="Proteomes" id="UP000077066"/>
    </source>
</evidence>
<reference evidence="1 2" key="1">
    <citation type="submission" date="2016-04" db="EMBL/GenBank/DDBJ databases">
        <title>Genome sequence of Methanobrevibacter filiformis DSM 11501.</title>
        <authorList>
            <person name="Poehlein A."/>
            <person name="Seedorf H."/>
            <person name="Daniel R."/>
        </authorList>
    </citation>
    <scope>NUCLEOTIDE SEQUENCE [LARGE SCALE GENOMIC DNA]</scope>
    <source>
        <strain evidence="1 2">DSM 11501</strain>
    </source>
</reference>
<comment type="caution">
    <text evidence="1">The sequence shown here is derived from an EMBL/GenBank/DDBJ whole genome shotgun (WGS) entry which is preliminary data.</text>
</comment>
<dbReference type="EMBL" id="LWMT01000191">
    <property type="protein sequence ID" value="KZX13987.1"/>
    <property type="molecule type" value="Genomic_DNA"/>
</dbReference>
<dbReference type="OrthoDB" id="146618at2157"/>
<gene>
    <name evidence="1" type="ORF">MBFIL_09520</name>
</gene>
<accession>A0A166CG44</accession>
<keyword evidence="2" id="KW-1185">Reference proteome</keyword>
<name>A0A166CG44_9EURY</name>
<dbReference type="AlphaFoldDB" id="A0A166CG44"/>
<protein>
    <recommendedName>
        <fullName evidence="3">Thymidylate synthase</fullName>
    </recommendedName>
</protein>
<evidence type="ECO:0000313" key="1">
    <source>
        <dbReference type="EMBL" id="KZX13987.1"/>
    </source>
</evidence>
<proteinExistence type="predicted"/>
<dbReference type="Proteomes" id="UP000077066">
    <property type="component" value="Unassembled WGS sequence"/>
</dbReference>
<dbReference type="InterPro" id="IPR003745">
    <property type="entry name" value="DUF166"/>
</dbReference>
<dbReference type="RefSeq" id="WP_066971995.1">
    <property type="nucleotide sequence ID" value="NZ_LWMT01000191.1"/>
</dbReference>
<evidence type="ECO:0008006" key="3">
    <source>
        <dbReference type="Google" id="ProtNLM"/>
    </source>
</evidence>
<organism evidence="1 2">
    <name type="scientific">Methanobrevibacter filiformis</name>
    <dbReference type="NCBI Taxonomy" id="55758"/>
    <lineage>
        <taxon>Archaea</taxon>
        <taxon>Methanobacteriati</taxon>
        <taxon>Methanobacteriota</taxon>
        <taxon>Methanomada group</taxon>
        <taxon>Methanobacteria</taxon>
        <taxon>Methanobacteriales</taxon>
        <taxon>Methanobacteriaceae</taxon>
        <taxon>Methanobrevibacter</taxon>
    </lineage>
</organism>